<comment type="caution">
    <text evidence="3">The sequence shown here is derived from an EMBL/GenBank/DDBJ whole genome shotgun (WGS) entry which is preliminary data.</text>
</comment>
<dbReference type="SUPFAM" id="SSF109709">
    <property type="entry name" value="KorB DNA-binding domain-like"/>
    <property type="match status" value="1"/>
</dbReference>
<name>A0ABV7R924_9RHOB</name>
<evidence type="ECO:0000313" key="4">
    <source>
        <dbReference type="Proteomes" id="UP001595721"/>
    </source>
</evidence>
<organism evidence="3 4">
    <name type="scientific">Paracoccus mangrovi</name>
    <dbReference type="NCBI Taxonomy" id="1715645"/>
    <lineage>
        <taxon>Bacteria</taxon>
        <taxon>Pseudomonadati</taxon>
        <taxon>Pseudomonadota</taxon>
        <taxon>Alphaproteobacteria</taxon>
        <taxon>Rhodobacterales</taxon>
        <taxon>Paracoccaceae</taxon>
        <taxon>Paracoccus</taxon>
    </lineage>
</organism>
<dbReference type="Proteomes" id="UP001595721">
    <property type="component" value="Unassembled WGS sequence"/>
</dbReference>
<dbReference type="Pfam" id="PF17762">
    <property type="entry name" value="HTH_ParB"/>
    <property type="match status" value="1"/>
</dbReference>
<dbReference type="EMBL" id="JBHRXJ010000021">
    <property type="protein sequence ID" value="MFC3530262.1"/>
    <property type="molecule type" value="Genomic_DNA"/>
</dbReference>
<keyword evidence="4" id="KW-1185">Reference proteome</keyword>
<dbReference type="CDD" id="cd16406">
    <property type="entry name" value="ParB_N_like"/>
    <property type="match status" value="1"/>
</dbReference>
<dbReference type="RefSeq" id="WP_377746472.1">
    <property type="nucleotide sequence ID" value="NZ_JBHRXJ010000021.1"/>
</dbReference>
<reference evidence="4" key="1">
    <citation type="journal article" date="2019" name="Int. J. Syst. Evol. Microbiol.">
        <title>The Global Catalogue of Microorganisms (GCM) 10K type strain sequencing project: providing services to taxonomists for standard genome sequencing and annotation.</title>
        <authorList>
            <consortium name="The Broad Institute Genomics Platform"/>
            <consortium name="The Broad Institute Genome Sequencing Center for Infectious Disease"/>
            <person name="Wu L."/>
            <person name="Ma J."/>
        </authorList>
    </citation>
    <scope>NUCLEOTIDE SEQUENCE [LARGE SCALE GENOMIC DNA]</scope>
    <source>
        <strain evidence="4">KCTC 42899</strain>
    </source>
</reference>
<sequence length="612" mass="66957">MEQQSIEKAPIQYFRLDQLYLSPMNPREGVDPEGIALLAESIKAAGLIQNLAGHLDPDGRVGIVAGGRRLRAIIELKPDDLAAIGLAEIPVRIAPDEATARAWASIENAAREALHPADEIRAYGRMAESGSAVPAIARVFAVTEKHVYRRLALAALPVPVLDALKAGEITLGAAECFTIAKDEALALDILDRVRGEDYSVSRLKQLLQPEAIRANDRRAVYVGLDAYEGAGGQITRDLFGSDAFLASPDLLDRLFAEKLDMDAEMLGHGWKWAQTSEDYFISYEVTEKLDKIYPVEGELTEEQAERYDELAELAGGEALDEDGEAELAALQAILDGGFTDDQKAHAGIFVYVNGDGQLTVRGAYIRSEDREAAIAAEVLTGFAATRGHTGSTEAAPKSPISATLRDDLNRVAKGARQHATLRDPELLIDLLAYQLSHGLAWRKPFGLTTEDVPNWPTTEAEGYALDDRLTTEPPKDMHGKDLAKSFRAFRKKGTDHVRGELTRMLASLYRGGDDDLSALIDKETKPAIREVWTPNAANFFGRVGGPYLNDLWRDLLDLKEDHPTATTFAKLKKGEKAAKLEALFNDPAMRKTHGVTEAQEARIAAWLPEGME</sequence>
<protein>
    <submittedName>
        <fullName evidence="3">ParB/RepB/Spo0J family partition protein</fullName>
    </submittedName>
</protein>
<proteinExistence type="inferred from homology"/>
<dbReference type="SMART" id="SM00470">
    <property type="entry name" value="ParB"/>
    <property type="match status" value="1"/>
</dbReference>
<dbReference type="PANTHER" id="PTHR33375:SF7">
    <property type="entry name" value="CHROMOSOME 2-PARTITIONING PROTEIN PARB-RELATED"/>
    <property type="match status" value="1"/>
</dbReference>
<dbReference type="Gene3D" id="3.90.1530.30">
    <property type="match status" value="1"/>
</dbReference>
<dbReference type="InterPro" id="IPR036086">
    <property type="entry name" value="ParB/Sulfiredoxin_sf"/>
</dbReference>
<evidence type="ECO:0000259" key="2">
    <source>
        <dbReference type="SMART" id="SM00470"/>
    </source>
</evidence>
<dbReference type="InterPro" id="IPR041468">
    <property type="entry name" value="HTH_ParB/Spo0J"/>
</dbReference>
<gene>
    <name evidence="3" type="ORF">ACFOMH_18995</name>
</gene>
<evidence type="ECO:0000313" key="3">
    <source>
        <dbReference type="EMBL" id="MFC3530262.1"/>
    </source>
</evidence>
<dbReference type="InterPro" id="IPR050336">
    <property type="entry name" value="Chromosome_partition/occlusion"/>
</dbReference>
<dbReference type="NCBIfam" id="TIGR00180">
    <property type="entry name" value="parB_part"/>
    <property type="match status" value="1"/>
</dbReference>
<comment type="similarity">
    <text evidence="1">Belongs to the ParB family.</text>
</comment>
<evidence type="ECO:0000256" key="1">
    <source>
        <dbReference type="ARBA" id="ARBA00006295"/>
    </source>
</evidence>
<dbReference type="InterPro" id="IPR004437">
    <property type="entry name" value="ParB/RepB/Spo0J"/>
</dbReference>
<feature type="domain" description="ParB-like N-terminal" evidence="2">
    <location>
        <begin position="12"/>
        <end position="109"/>
    </location>
</feature>
<accession>A0ABV7R924</accession>
<dbReference type="Gene3D" id="1.10.10.2830">
    <property type="match status" value="1"/>
</dbReference>
<dbReference type="InterPro" id="IPR003115">
    <property type="entry name" value="ParB_N"/>
</dbReference>
<dbReference type="Pfam" id="PF02195">
    <property type="entry name" value="ParB_N"/>
    <property type="match status" value="1"/>
</dbReference>
<dbReference type="PANTHER" id="PTHR33375">
    <property type="entry name" value="CHROMOSOME-PARTITIONING PROTEIN PARB-RELATED"/>
    <property type="match status" value="1"/>
</dbReference>
<dbReference type="SUPFAM" id="SSF110849">
    <property type="entry name" value="ParB/Sulfiredoxin"/>
    <property type="match status" value="1"/>
</dbReference>